<feature type="chain" id="PRO_5046206850" evidence="3">
    <location>
        <begin position="29"/>
        <end position="626"/>
    </location>
</feature>
<dbReference type="PANTHER" id="PTHR10357">
    <property type="entry name" value="ALPHA-AMYLASE FAMILY MEMBER"/>
    <property type="match status" value="1"/>
</dbReference>
<dbReference type="Pfam" id="PF10438">
    <property type="entry name" value="Cyc-maltodext_C"/>
    <property type="match status" value="1"/>
</dbReference>
<dbReference type="InterPro" id="IPR013780">
    <property type="entry name" value="Glyco_hydro_b"/>
</dbReference>
<dbReference type="Gene3D" id="2.60.40.10">
    <property type="entry name" value="Immunoglobulins"/>
    <property type="match status" value="1"/>
</dbReference>
<evidence type="ECO:0000259" key="4">
    <source>
        <dbReference type="SMART" id="SM00642"/>
    </source>
</evidence>
<dbReference type="EMBL" id="WHJH01000058">
    <property type="protein sequence ID" value="NHZ92980.1"/>
    <property type="molecule type" value="Genomic_DNA"/>
</dbReference>
<dbReference type="InterPro" id="IPR006047">
    <property type="entry name" value="GH13_cat_dom"/>
</dbReference>
<dbReference type="Gene3D" id="2.60.40.1180">
    <property type="entry name" value="Golgi alpha-mannosidase II"/>
    <property type="match status" value="1"/>
</dbReference>
<dbReference type="SMART" id="SM00642">
    <property type="entry name" value="Aamy"/>
    <property type="match status" value="1"/>
</dbReference>
<accession>A0ABX0P193</accession>
<keyword evidence="2" id="KW-0326">Glycosidase</keyword>
<name>A0ABX0P193_9BURK</name>
<gene>
    <name evidence="5" type="ORF">F2P45_28825</name>
</gene>
<reference evidence="5 6" key="1">
    <citation type="submission" date="2019-10" db="EMBL/GenBank/DDBJ databases">
        <title>Taxonomy of Antarctic Massilia spp.: description of Massilia rubra sp. nov., Massilia aquatica sp. nov., Massilia mucilaginosa sp. nov., Massilia frigida sp. nov. isolated from streams, lakes and regoliths.</title>
        <authorList>
            <person name="Holochova P."/>
            <person name="Sedlacek I."/>
            <person name="Kralova S."/>
            <person name="Maslanova I."/>
            <person name="Busse H.-J."/>
            <person name="Stankova E."/>
            <person name="Vrbovska V."/>
            <person name="Kovarovic V."/>
            <person name="Bartak M."/>
            <person name="Svec P."/>
            <person name="Pantucek R."/>
        </authorList>
    </citation>
    <scope>NUCLEOTIDE SEQUENCE [LARGE SCALE GENOMIC DNA]</scope>
    <source>
        <strain evidence="5 6">CCM 8733</strain>
    </source>
</reference>
<dbReference type="CDD" id="cd11340">
    <property type="entry name" value="AmyAc_bac_CMD_like_3"/>
    <property type="match status" value="1"/>
</dbReference>
<sequence>MTPTGRRTPVLGLIAAVALGSAAALAGAAPAPPGRITHLEPPSWWVGMRHNKLQLMVHGERIADSTPAIDHAGVRIEAVTHVPNRNYLFIDLLIAPDAKAGTFDIVFKHGARTIRHAYQLQAREAGSAQRPGFASHDAIYQIMPDRFANGDPANDNIAGMADKADRADGKGRHGGDLRGLAGHLDYIAAMGFTQIWPTPLVENDMPAYSYHGYAATDHYRVDRRYGSNEDYRALSAAARAKGIGIIQDVVLSHIGSHHWWMKDLPGPDWTTNGGKFTPTQHHRVSVQDPYGSQQDRDNFTRGWFASSMPDLNQVNPLVANYLIQNNIWWIEYAGLSGLRIDTYGYSDSAFLTDYTRRLMAEYPKLNLVGEEWHKSPAVVSHWQRGKVNFDGYVSHLPSLMDFPMSETIRSTLAATDAAAGFTDVYEMLSQDYLYPDAGKLVLFEGNHDIARTFSVVGEDINLYKISLAMLMTLPRIPQFYYGTEVLMTSETGTRDDASYRRDFPGGWRADTASAFTGQGLTAQQREAQAFVKKLVNWRKSHSVIHHGKTMHYGAENGTYVYFRYDGKHKVMVALNKGDKDAVLPLDRFHEMLKGARSGVDAITGATHALATTLNLPARSALILEIE</sequence>
<dbReference type="SUPFAM" id="SSF51011">
    <property type="entry name" value="Glycosyl hydrolase domain"/>
    <property type="match status" value="1"/>
</dbReference>
<dbReference type="Gene3D" id="3.20.20.80">
    <property type="entry name" value="Glycosidases"/>
    <property type="match status" value="1"/>
</dbReference>
<evidence type="ECO:0000256" key="3">
    <source>
        <dbReference type="SAM" id="SignalP"/>
    </source>
</evidence>
<comment type="caution">
    <text evidence="5">The sequence shown here is derived from an EMBL/GenBank/DDBJ whole genome shotgun (WGS) entry which is preliminary data.</text>
</comment>
<protein>
    <submittedName>
        <fullName evidence="5">Alpha-amylase</fullName>
    </submittedName>
</protein>
<dbReference type="PANTHER" id="PTHR10357:SF210">
    <property type="entry name" value="MALTODEXTRIN GLUCOSIDASE"/>
    <property type="match status" value="1"/>
</dbReference>
<evidence type="ECO:0000256" key="2">
    <source>
        <dbReference type="ARBA" id="ARBA00023295"/>
    </source>
</evidence>
<keyword evidence="1" id="KW-0378">Hydrolase</keyword>
<dbReference type="InterPro" id="IPR013783">
    <property type="entry name" value="Ig-like_fold"/>
</dbReference>
<dbReference type="InterPro" id="IPR017853">
    <property type="entry name" value="GH"/>
</dbReference>
<dbReference type="Pfam" id="PF09087">
    <property type="entry name" value="Cyc-maltodext_N"/>
    <property type="match status" value="1"/>
</dbReference>
<keyword evidence="3" id="KW-0732">Signal</keyword>
<evidence type="ECO:0000313" key="5">
    <source>
        <dbReference type="EMBL" id="NHZ92980.1"/>
    </source>
</evidence>
<dbReference type="InterPro" id="IPR015171">
    <property type="entry name" value="Cyc-maltodext_N"/>
</dbReference>
<dbReference type="Pfam" id="PF00128">
    <property type="entry name" value="Alpha-amylase"/>
    <property type="match status" value="1"/>
</dbReference>
<dbReference type="RefSeq" id="WP_166881667.1">
    <property type="nucleotide sequence ID" value="NZ_WHJH01000058.1"/>
</dbReference>
<dbReference type="SUPFAM" id="SSF81296">
    <property type="entry name" value="E set domains"/>
    <property type="match status" value="1"/>
</dbReference>
<dbReference type="InterPro" id="IPR014756">
    <property type="entry name" value="Ig_E-set"/>
</dbReference>
<dbReference type="InterPro" id="IPR019492">
    <property type="entry name" value="Cyclo-malto-dextrinase_C"/>
</dbReference>
<proteinExistence type="predicted"/>
<feature type="domain" description="Glycosyl hydrolase family 13 catalytic" evidence="4">
    <location>
        <begin position="141"/>
        <end position="538"/>
    </location>
</feature>
<dbReference type="Proteomes" id="UP000609726">
    <property type="component" value="Unassembled WGS sequence"/>
</dbReference>
<evidence type="ECO:0000256" key="1">
    <source>
        <dbReference type="ARBA" id="ARBA00022801"/>
    </source>
</evidence>
<feature type="signal peptide" evidence="3">
    <location>
        <begin position="1"/>
        <end position="28"/>
    </location>
</feature>
<organism evidence="5 6">
    <name type="scientific">Massilia mucilaginosa</name>
    <dbReference type="NCBI Taxonomy" id="2609282"/>
    <lineage>
        <taxon>Bacteria</taxon>
        <taxon>Pseudomonadati</taxon>
        <taxon>Pseudomonadota</taxon>
        <taxon>Betaproteobacteria</taxon>
        <taxon>Burkholderiales</taxon>
        <taxon>Oxalobacteraceae</taxon>
        <taxon>Telluria group</taxon>
        <taxon>Massilia</taxon>
    </lineage>
</organism>
<dbReference type="SUPFAM" id="SSF51445">
    <property type="entry name" value="(Trans)glycosidases"/>
    <property type="match status" value="1"/>
</dbReference>
<keyword evidence="6" id="KW-1185">Reference proteome</keyword>
<evidence type="ECO:0000313" key="6">
    <source>
        <dbReference type="Proteomes" id="UP000609726"/>
    </source>
</evidence>